<evidence type="ECO:0000259" key="1">
    <source>
        <dbReference type="Pfam" id="PF09861"/>
    </source>
</evidence>
<keyword evidence="4" id="KW-1185">Reference proteome</keyword>
<reference evidence="3 4" key="1">
    <citation type="submission" date="2017-02" db="EMBL/GenBank/DDBJ databases">
        <authorList>
            <person name="Peterson S.W."/>
        </authorList>
    </citation>
    <scope>NUCLEOTIDE SEQUENCE [LARGE SCALE GENOMIC DNA]</scope>
    <source>
        <strain evidence="3 4">M1</strain>
    </source>
</reference>
<dbReference type="OrthoDB" id="9770545at2"/>
<dbReference type="PANTHER" id="PTHR33171">
    <property type="entry name" value="LAR_N DOMAIN-CONTAINING PROTEIN"/>
    <property type="match status" value="1"/>
</dbReference>
<dbReference type="STRING" id="36842.SAMN02194393_04571"/>
<dbReference type="PANTHER" id="PTHR33171:SF17">
    <property type="entry name" value="LARA-LIKE N-TERMINAL DOMAIN-CONTAINING PROTEIN"/>
    <property type="match status" value="1"/>
</dbReference>
<dbReference type="InterPro" id="IPR048520">
    <property type="entry name" value="LarA_C"/>
</dbReference>
<dbReference type="NCBIfam" id="NF033504">
    <property type="entry name" value="Ni_dep_LarA"/>
    <property type="match status" value="1"/>
</dbReference>
<dbReference type="EMBL" id="FUZT01000014">
    <property type="protein sequence ID" value="SKC86548.1"/>
    <property type="molecule type" value="Genomic_DNA"/>
</dbReference>
<dbReference type="Proteomes" id="UP000190285">
    <property type="component" value="Unassembled WGS sequence"/>
</dbReference>
<dbReference type="Gene3D" id="3.40.50.11440">
    <property type="match status" value="1"/>
</dbReference>
<evidence type="ECO:0000259" key="2">
    <source>
        <dbReference type="Pfam" id="PF21113"/>
    </source>
</evidence>
<feature type="domain" description="LarA-like N-terminal" evidence="1">
    <location>
        <begin position="8"/>
        <end position="209"/>
    </location>
</feature>
<dbReference type="Gene3D" id="3.90.226.30">
    <property type="match status" value="1"/>
</dbReference>
<evidence type="ECO:0000313" key="3">
    <source>
        <dbReference type="EMBL" id="SKC86548.1"/>
    </source>
</evidence>
<dbReference type="Pfam" id="PF09861">
    <property type="entry name" value="Lar_N"/>
    <property type="match status" value="1"/>
</dbReference>
<dbReference type="InterPro" id="IPR043166">
    <property type="entry name" value="LarA-like_C"/>
</dbReference>
<name>A0A1T5MF57_9FIRM</name>
<dbReference type="Pfam" id="PF21113">
    <property type="entry name" value="LarA_C"/>
    <property type="match status" value="1"/>
</dbReference>
<dbReference type="InterPro" id="IPR048068">
    <property type="entry name" value="LarA-like"/>
</dbReference>
<dbReference type="GO" id="GO:0050043">
    <property type="term" value="F:lactate racemase activity"/>
    <property type="evidence" value="ECO:0007669"/>
    <property type="project" value="InterPro"/>
</dbReference>
<evidence type="ECO:0000313" key="4">
    <source>
        <dbReference type="Proteomes" id="UP000190285"/>
    </source>
</evidence>
<dbReference type="AlphaFoldDB" id="A0A1T5MF57"/>
<dbReference type="InterPro" id="IPR047926">
    <property type="entry name" value="Ni_dep_LarA"/>
</dbReference>
<dbReference type="InterPro" id="IPR018657">
    <property type="entry name" value="LarA-like_N"/>
</dbReference>
<dbReference type="RefSeq" id="WP_079494970.1">
    <property type="nucleotide sequence ID" value="NZ_FUZT01000014.1"/>
</dbReference>
<gene>
    <name evidence="3" type="ORF">SAMN02194393_04571</name>
</gene>
<sequence length="419" mass="46597">MKNIELKYGKNTININVPKKNLIGILKPKISHQNICEKLEAKEVARALMNPIESPRISEIAKPGEKAAIMVSDITRPVPSRKLIPGILDELNKAGIEDRDITIIFGMGIHRSHTLDEQKKLVGEKVFNRIKCIDSNKDEYIFIGQSSKGTPLYLCKTIVEADVRICTGNIEYHYFAGFSGGAKAIMPGAANYESIKHNHKLQLQPGVATGKIIGNPVREDIDEIGEILGISFILNVVLNEKKQILKAFAGDYIKAHREGCRYLDSIYGVEIEEKADIVIVSPGGYPKDVNLYQAQKSLDNAKYAIKENGTIILLAECIEGFGSKTFEEWIRAADSPKELVERLKREFKLGGHKGAAIARILLNNGVYIKTSMKKEDIEEIFFEIIDSVQETLNGFIEKSDGNIKILIIPYGGSILPKAY</sequence>
<feature type="domain" description="Lactate racemase C-terminal" evidence="2">
    <location>
        <begin position="273"/>
        <end position="414"/>
    </location>
</feature>
<protein>
    <submittedName>
        <fullName evidence="3">Nickel-dependent lactate racemase</fullName>
    </submittedName>
</protein>
<proteinExistence type="predicted"/>
<organism evidence="3 4">
    <name type="scientific">Maledivibacter halophilus</name>
    <dbReference type="NCBI Taxonomy" id="36842"/>
    <lineage>
        <taxon>Bacteria</taxon>
        <taxon>Bacillati</taxon>
        <taxon>Bacillota</taxon>
        <taxon>Clostridia</taxon>
        <taxon>Peptostreptococcales</taxon>
        <taxon>Caminicellaceae</taxon>
        <taxon>Maledivibacter</taxon>
    </lineage>
</organism>
<accession>A0A1T5MF57</accession>